<dbReference type="OrthoDB" id="1939010at2759"/>
<organism evidence="1 2">
    <name type="scientific">Nyssa sinensis</name>
    <dbReference type="NCBI Taxonomy" id="561372"/>
    <lineage>
        <taxon>Eukaryota</taxon>
        <taxon>Viridiplantae</taxon>
        <taxon>Streptophyta</taxon>
        <taxon>Embryophyta</taxon>
        <taxon>Tracheophyta</taxon>
        <taxon>Spermatophyta</taxon>
        <taxon>Magnoliopsida</taxon>
        <taxon>eudicotyledons</taxon>
        <taxon>Gunneridae</taxon>
        <taxon>Pentapetalae</taxon>
        <taxon>asterids</taxon>
        <taxon>Cornales</taxon>
        <taxon>Nyssaceae</taxon>
        <taxon>Nyssa</taxon>
    </lineage>
</organism>
<dbReference type="Proteomes" id="UP000325577">
    <property type="component" value="Linkage Group LG1"/>
</dbReference>
<name>A0A5J5BYG4_9ASTE</name>
<protein>
    <submittedName>
        <fullName evidence="1">Uncharacterized protein</fullName>
    </submittedName>
</protein>
<sequence>MHYRFKLNPLVGNHTSLNYIVANPSLIISQRDFYHYHWLLEKQELGELVKGGLTVVMSSNNHGASANVVDNFTYKDAGVDIDAGSELVRRIAKMAPRIGGFGGLFPLDYRSLHANSLHPLFKDQALLGKGSNSPSFRQLFISADP</sequence>
<gene>
    <name evidence="1" type="ORF">F0562_004388</name>
</gene>
<evidence type="ECO:0000313" key="2">
    <source>
        <dbReference type="Proteomes" id="UP000325577"/>
    </source>
</evidence>
<accession>A0A5J5BYG4</accession>
<dbReference type="EMBL" id="CM018032">
    <property type="protein sequence ID" value="KAA8547959.1"/>
    <property type="molecule type" value="Genomic_DNA"/>
</dbReference>
<dbReference type="Gene3D" id="3.30.1330.10">
    <property type="entry name" value="PurM-like, N-terminal domain"/>
    <property type="match status" value="1"/>
</dbReference>
<evidence type="ECO:0000313" key="1">
    <source>
        <dbReference type="EMBL" id="KAA8547959.1"/>
    </source>
</evidence>
<reference evidence="1 2" key="1">
    <citation type="submission" date="2019-09" db="EMBL/GenBank/DDBJ databases">
        <title>A chromosome-level genome assembly of the Chinese tupelo Nyssa sinensis.</title>
        <authorList>
            <person name="Yang X."/>
            <person name="Kang M."/>
            <person name="Yang Y."/>
            <person name="Xiong H."/>
            <person name="Wang M."/>
            <person name="Zhang Z."/>
            <person name="Wang Z."/>
            <person name="Wu H."/>
            <person name="Ma T."/>
            <person name="Liu J."/>
            <person name="Xi Z."/>
        </authorList>
    </citation>
    <scope>NUCLEOTIDE SEQUENCE [LARGE SCALE GENOMIC DNA]</scope>
    <source>
        <strain evidence="1">J267</strain>
        <tissue evidence="1">Leaf</tissue>
    </source>
</reference>
<keyword evidence="2" id="KW-1185">Reference proteome</keyword>
<dbReference type="InterPro" id="IPR036921">
    <property type="entry name" value="PurM-like_N_sf"/>
</dbReference>
<proteinExistence type="predicted"/>
<dbReference type="AlphaFoldDB" id="A0A5J5BYG4"/>